<gene>
    <name evidence="11" type="ORF">KIW84_065366</name>
</gene>
<dbReference type="FunFam" id="1.10.10.10:FF:000420">
    <property type="entry name" value="RNA polymerase III subunit, putative"/>
    <property type="match status" value="1"/>
</dbReference>
<comment type="caution">
    <text evidence="11">The sequence shown here is derived from an EMBL/GenBank/DDBJ whole genome shotgun (WGS) entry which is preliminary data.</text>
</comment>
<dbReference type="PANTHER" id="PTHR12949:SF0">
    <property type="entry name" value="DNA-DIRECTED RNA POLYMERASE III SUBUNIT RPC3"/>
    <property type="match status" value="1"/>
</dbReference>
<dbReference type="GO" id="GO:0006351">
    <property type="term" value="P:DNA-templated transcription"/>
    <property type="evidence" value="ECO:0007669"/>
    <property type="project" value="InterPro"/>
</dbReference>
<sequence>MVSQWGIKFAVYLITNHFGKIVAKVCENLLNHGALTLDLAIRYTELSSEHVKNSLLVLIQHNCVQAFVAEGGDDDGSRVKTEYMVLFDNILHRLRFPKFMEIVSGDLDDKCAKIFEGLLRDGRLNMKQMVDRESQGKENAAAAAAVRESLLKLLMARYVERCPLPEARVVEREIITKKRGAKGAQNFKAPETKEQRVIEAAVRGDMIRFSLNADIGCNSDGETNPADTSVAETDAKEDLILWRANFEEFTRHLRDKALVENVRARMDDGAAIVLSAILKATRNKDKEVKIEKSVPLPPDTIFSEVIKTENGRTMTIDRVKAALVQLGCSNQMLYEYVVDLKHIIRWARNEEVESIVLKRYGRDAYRMFRHLSKENQFCPTDKLADATLVEKKEAPKLLYKLWKENYLHMEKLSVTGGNTKPVSILMWKVNQPLLWEHVLDEMYHGALNLKLRMASEQEKEEEIINTPKAKINESVPLLKKYKRLQNVLLLLGSSLMKLDDAIMLFHDF</sequence>
<comment type="subunit">
    <text evidence="7">Component of the RNA polymerase III (Pol III) complex consisting of 17 subunits.</text>
</comment>
<dbReference type="InterPro" id="IPR036388">
    <property type="entry name" value="WH-like_DNA-bd_sf"/>
</dbReference>
<dbReference type="PANTHER" id="PTHR12949">
    <property type="entry name" value="RNA POLYMERASE III DNA DIRECTED -RELATED"/>
    <property type="match status" value="1"/>
</dbReference>
<protein>
    <recommendedName>
        <fullName evidence="3 7">DNA-directed RNA polymerase III subunit RPC3</fullName>
        <shortName evidence="7">RNA polymerase III subunit C3</shortName>
    </recommendedName>
</protein>
<evidence type="ECO:0000256" key="1">
    <source>
        <dbReference type="ARBA" id="ARBA00004123"/>
    </source>
</evidence>
<keyword evidence="5 7" id="KW-0804">Transcription</keyword>
<dbReference type="Proteomes" id="UP001058974">
    <property type="component" value="Chromosome 6"/>
</dbReference>
<evidence type="ECO:0000256" key="4">
    <source>
        <dbReference type="ARBA" id="ARBA00022478"/>
    </source>
</evidence>
<evidence type="ECO:0000256" key="6">
    <source>
        <dbReference type="ARBA" id="ARBA00023242"/>
    </source>
</evidence>
<evidence type="ECO:0000259" key="8">
    <source>
        <dbReference type="Pfam" id="PF05645"/>
    </source>
</evidence>
<dbReference type="Pfam" id="PF22536">
    <property type="entry name" value="WHD_POLR3C"/>
    <property type="match status" value="1"/>
</dbReference>
<dbReference type="InterPro" id="IPR055207">
    <property type="entry name" value="POLR3C_WHD"/>
</dbReference>
<dbReference type="InterPro" id="IPR013197">
    <property type="entry name" value="RNA_pol_III_RPC82-rel_HTH"/>
</dbReference>
<keyword evidence="4 7" id="KW-0240">DNA-directed RNA polymerase</keyword>
<feature type="domain" description="RNA polymerase III subunit RPC82-related helix-turn-helix" evidence="9">
    <location>
        <begin position="11"/>
        <end position="68"/>
    </location>
</feature>
<keyword evidence="6 7" id="KW-0539">Nucleus</keyword>
<dbReference type="Gramene" id="Psat6g198360.1">
    <property type="protein sequence ID" value="Psat6g198360.1.cds"/>
    <property type="gene ID" value="Psat6g198360"/>
</dbReference>
<evidence type="ECO:0000256" key="2">
    <source>
        <dbReference type="ARBA" id="ARBA00007206"/>
    </source>
</evidence>
<evidence type="ECO:0000256" key="5">
    <source>
        <dbReference type="ARBA" id="ARBA00023163"/>
    </source>
</evidence>
<evidence type="ECO:0000313" key="11">
    <source>
        <dbReference type="EMBL" id="KAI5400454.1"/>
    </source>
</evidence>
<comment type="function">
    <text evidence="7">DNA-dependent RNA polymerase catalyzes the transcription of DNA into RNA using the four ribonucleoside triphosphates as substrates. Specific core component of RNA polymerase III which synthesizes small RNAs, such as 5S rRNA and tRNAs.</text>
</comment>
<dbReference type="Pfam" id="PF05645">
    <property type="entry name" value="RNA_pol_Rpc82"/>
    <property type="match status" value="1"/>
</dbReference>
<name>A0A9D4WCS8_PEA</name>
<accession>A0A9D4WCS8</accession>
<dbReference type="GO" id="GO:0003697">
    <property type="term" value="F:single-stranded DNA binding"/>
    <property type="evidence" value="ECO:0007669"/>
    <property type="project" value="UniProtKB-UniRule"/>
</dbReference>
<evidence type="ECO:0000256" key="3">
    <source>
        <dbReference type="ARBA" id="ARBA00016689"/>
    </source>
</evidence>
<dbReference type="Gramene" id="PSAT_LOCUS28125_t1">
    <property type="protein sequence ID" value="CAL5209533.1"/>
    <property type="gene ID" value="PSAT_LOCUS28125"/>
</dbReference>
<keyword evidence="12" id="KW-1185">Reference proteome</keyword>
<dbReference type="InterPro" id="IPR008806">
    <property type="entry name" value="RNA_pol_III_Rpc82_C"/>
</dbReference>
<dbReference type="GO" id="GO:0005666">
    <property type="term" value="C:RNA polymerase III complex"/>
    <property type="evidence" value="ECO:0007669"/>
    <property type="project" value="UniProtKB-UniRule"/>
</dbReference>
<dbReference type="Pfam" id="PF08221">
    <property type="entry name" value="HTH_9"/>
    <property type="match status" value="1"/>
</dbReference>
<proteinExistence type="inferred from homology"/>
<dbReference type="Gene3D" id="1.10.10.10">
    <property type="entry name" value="Winged helix-like DNA-binding domain superfamily/Winged helix DNA-binding domain"/>
    <property type="match status" value="4"/>
</dbReference>
<comment type="subcellular location">
    <subcellularLocation>
        <location evidence="1 7">Nucleus</location>
    </subcellularLocation>
</comment>
<comment type="similarity">
    <text evidence="2 7">Belongs to the eukaryotic RPC3/POLR3C RNA polymerase subunit family.</text>
</comment>
<evidence type="ECO:0000313" key="12">
    <source>
        <dbReference type="Proteomes" id="UP001058974"/>
    </source>
</evidence>
<dbReference type="FunFam" id="1.10.10.10:FF:000218">
    <property type="entry name" value="DNA-directed RNA polymerase III subunit RPC3"/>
    <property type="match status" value="1"/>
</dbReference>
<reference evidence="11 12" key="1">
    <citation type="journal article" date="2022" name="Nat. Genet.">
        <title>Improved pea reference genome and pan-genome highlight genomic features and evolutionary characteristics.</title>
        <authorList>
            <person name="Yang T."/>
            <person name="Liu R."/>
            <person name="Luo Y."/>
            <person name="Hu S."/>
            <person name="Wang D."/>
            <person name="Wang C."/>
            <person name="Pandey M.K."/>
            <person name="Ge S."/>
            <person name="Xu Q."/>
            <person name="Li N."/>
            <person name="Li G."/>
            <person name="Huang Y."/>
            <person name="Saxena R.K."/>
            <person name="Ji Y."/>
            <person name="Li M."/>
            <person name="Yan X."/>
            <person name="He Y."/>
            <person name="Liu Y."/>
            <person name="Wang X."/>
            <person name="Xiang C."/>
            <person name="Varshney R.K."/>
            <person name="Ding H."/>
            <person name="Gao S."/>
            <person name="Zong X."/>
        </authorList>
    </citation>
    <scope>NUCLEOTIDE SEQUENCE [LARGE SCALE GENOMIC DNA]</scope>
    <source>
        <strain evidence="11 12">cv. Zhongwan 6</strain>
    </source>
</reference>
<organism evidence="11 12">
    <name type="scientific">Pisum sativum</name>
    <name type="common">Garden pea</name>
    <name type="synonym">Lathyrus oleraceus</name>
    <dbReference type="NCBI Taxonomy" id="3888"/>
    <lineage>
        <taxon>Eukaryota</taxon>
        <taxon>Viridiplantae</taxon>
        <taxon>Streptophyta</taxon>
        <taxon>Embryophyta</taxon>
        <taxon>Tracheophyta</taxon>
        <taxon>Spermatophyta</taxon>
        <taxon>Magnoliopsida</taxon>
        <taxon>eudicotyledons</taxon>
        <taxon>Gunneridae</taxon>
        <taxon>Pentapetalae</taxon>
        <taxon>rosids</taxon>
        <taxon>fabids</taxon>
        <taxon>Fabales</taxon>
        <taxon>Fabaceae</taxon>
        <taxon>Papilionoideae</taxon>
        <taxon>50 kb inversion clade</taxon>
        <taxon>NPAAA clade</taxon>
        <taxon>Hologalegina</taxon>
        <taxon>IRL clade</taxon>
        <taxon>Fabeae</taxon>
        <taxon>Lathyrus</taxon>
    </lineage>
</organism>
<dbReference type="FunFam" id="1.10.10.10:FF:000515">
    <property type="entry name" value="DNA-directed RNA polymerase III subunit rpc3"/>
    <property type="match status" value="1"/>
</dbReference>
<dbReference type="InterPro" id="IPR039748">
    <property type="entry name" value="RPC3"/>
</dbReference>
<dbReference type="OrthoDB" id="272392at2759"/>
<dbReference type="Gramene" id="Psat06G0536600-T1">
    <property type="protein sequence ID" value="KAI5400454.1"/>
    <property type="gene ID" value="KIW84_065366"/>
</dbReference>
<evidence type="ECO:0000259" key="10">
    <source>
        <dbReference type="Pfam" id="PF22536"/>
    </source>
</evidence>
<dbReference type="AlphaFoldDB" id="A0A9D4WCS8"/>
<dbReference type="EMBL" id="JAMSHJ010000006">
    <property type="protein sequence ID" value="KAI5400454.1"/>
    <property type="molecule type" value="Genomic_DNA"/>
</dbReference>
<feature type="domain" description="RNA polymerase III Rpc82 C -terminal" evidence="8">
    <location>
        <begin position="149"/>
        <end position="318"/>
    </location>
</feature>
<evidence type="ECO:0000259" key="9">
    <source>
        <dbReference type="Pfam" id="PF08221"/>
    </source>
</evidence>
<feature type="domain" description="DNA-directed RNA polymerase III subunit RPC3 winged-helix" evidence="10">
    <location>
        <begin position="352"/>
        <end position="428"/>
    </location>
</feature>
<evidence type="ECO:0000256" key="7">
    <source>
        <dbReference type="RuleBase" id="RU367076"/>
    </source>
</evidence>